<evidence type="ECO:0000313" key="3">
    <source>
        <dbReference type="EMBL" id="KAG8463592.1"/>
    </source>
</evidence>
<dbReference type="InterPro" id="IPR039663">
    <property type="entry name" value="AIP/AIPL1/TTC9"/>
</dbReference>
<dbReference type="Proteomes" id="UP000751190">
    <property type="component" value="Unassembled WGS sequence"/>
</dbReference>
<keyword evidence="2" id="KW-0802">TPR repeat</keyword>
<protein>
    <submittedName>
        <fullName evidence="3">Uncharacterized protein</fullName>
    </submittedName>
</protein>
<dbReference type="InterPro" id="IPR011990">
    <property type="entry name" value="TPR-like_helical_dom_sf"/>
</dbReference>
<dbReference type="PANTHER" id="PTHR11242">
    <property type="entry name" value="ARYL HYDROCARBON RECEPTOR INTERACTING PROTEIN RELATED"/>
    <property type="match status" value="1"/>
</dbReference>
<dbReference type="SMART" id="SM00028">
    <property type="entry name" value="TPR"/>
    <property type="match status" value="2"/>
</dbReference>
<comment type="caution">
    <text evidence="3">The sequence shown here is derived from an EMBL/GenBank/DDBJ whole genome shotgun (WGS) entry which is preliminary data.</text>
</comment>
<dbReference type="EMBL" id="JAGTXO010000015">
    <property type="protein sequence ID" value="KAG8463592.1"/>
    <property type="molecule type" value="Genomic_DNA"/>
</dbReference>
<proteinExistence type="predicted"/>
<dbReference type="SUPFAM" id="SSF48452">
    <property type="entry name" value="TPR-like"/>
    <property type="match status" value="1"/>
</dbReference>
<dbReference type="Gene3D" id="1.25.40.10">
    <property type="entry name" value="Tetratricopeptide repeat domain"/>
    <property type="match status" value="1"/>
</dbReference>
<dbReference type="OMA" id="QFDSWPQ"/>
<dbReference type="AlphaFoldDB" id="A0A8J5XL59"/>
<organism evidence="3 4">
    <name type="scientific">Diacronema lutheri</name>
    <name type="common">Unicellular marine alga</name>
    <name type="synonym">Monochrysis lutheri</name>
    <dbReference type="NCBI Taxonomy" id="2081491"/>
    <lineage>
        <taxon>Eukaryota</taxon>
        <taxon>Haptista</taxon>
        <taxon>Haptophyta</taxon>
        <taxon>Pavlovophyceae</taxon>
        <taxon>Pavlovales</taxon>
        <taxon>Pavlovaceae</taxon>
        <taxon>Diacronema</taxon>
    </lineage>
</organism>
<keyword evidence="1" id="KW-0677">Repeat</keyword>
<dbReference type="PANTHER" id="PTHR11242:SF0">
    <property type="entry name" value="TPR_REGION DOMAIN-CONTAINING PROTEIN"/>
    <property type="match status" value="1"/>
</dbReference>
<evidence type="ECO:0000256" key="2">
    <source>
        <dbReference type="ARBA" id="ARBA00022803"/>
    </source>
</evidence>
<evidence type="ECO:0000313" key="4">
    <source>
        <dbReference type="Proteomes" id="UP000751190"/>
    </source>
</evidence>
<gene>
    <name evidence="3" type="ORF">KFE25_003865</name>
</gene>
<accession>A0A8J5XL59</accession>
<keyword evidence="4" id="KW-1185">Reference proteome</keyword>
<name>A0A8J5XL59_DIALT</name>
<dbReference type="OrthoDB" id="298012at2759"/>
<dbReference type="InterPro" id="IPR019734">
    <property type="entry name" value="TPR_rpt"/>
</dbReference>
<sequence length="443" mass="49430">MGDDFKTMFGNAARLKTEQLKAARPHFERSASFHKHSLYLENDLKETRALPIDALLDAASAMKDEGNVAYERGAYADAYRAYERALGCLRYFEAIDPNWRNGGGFTDETLREVFTRTRCDTPERAVRLHDLMLSCYLNIALVRLAERTEYAEAIDACNEAIALDPSSAKAFFRRARARYEPLSCTATDQELAVRDLAAASRLAPADATIRRELARLRASERKQRDTDRVTFDGLFERGPALYDKDEERKYLRRKEREDEEASRAYGKNGMDRLRTMIAEHDAAGNTAKADELRAQVEQARQAAIAKHEGDMNWAEPSEEMVRDAERAGIDLRDPSVREVFLALSAERKRKEGTPLTAAEEAIAARASGSKSKKGWKRWLTTVSAAFIVLQLLQLLLPMLLGSARLAYGLASGAFARGALGASSGDDITGMAQPDAAHELREEL</sequence>
<reference evidence="3" key="1">
    <citation type="submission" date="2021-05" db="EMBL/GenBank/DDBJ databases">
        <title>The genome of the haptophyte Pavlova lutheri (Diacronema luteri, Pavlovales) - a model for lipid biosynthesis in eukaryotic algae.</title>
        <authorList>
            <person name="Hulatt C.J."/>
            <person name="Posewitz M.C."/>
        </authorList>
    </citation>
    <scope>NUCLEOTIDE SEQUENCE</scope>
    <source>
        <strain evidence="3">NIVA-4/92</strain>
    </source>
</reference>
<evidence type="ECO:0000256" key="1">
    <source>
        <dbReference type="ARBA" id="ARBA00022737"/>
    </source>
</evidence>